<keyword evidence="2" id="KW-1185">Reference proteome</keyword>
<gene>
    <name evidence="1" type="ORF">SAMN04488108_2934</name>
</gene>
<proteinExistence type="predicted"/>
<dbReference type="Proteomes" id="UP000184609">
    <property type="component" value="Unassembled WGS sequence"/>
</dbReference>
<dbReference type="EMBL" id="FRXN01000004">
    <property type="protein sequence ID" value="SHO63772.1"/>
    <property type="molecule type" value="Genomic_DNA"/>
</dbReference>
<protein>
    <submittedName>
        <fullName evidence="1">Uncharacterized protein</fullName>
    </submittedName>
</protein>
<reference evidence="2" key="1">
    <citation type="submission" date="2016-12" db="EMBL/GenBank/DDBJ databases">
        <authorList>
            <person name="Varghese N."/>
            <person name="Submissions S."/>
        </authorList>
    </citation>
    <scope>NUCLEOTIDE SEQUENCE [LARGE SCALE GENOMIC DNA]</scope>
    <source>
        <strain evidence="2">DSM 25035</strain>
    </source>
</reference>
<evidence type="ECO:0000313" key="2">
    <source>
        <dbReference type="Proteomes" id="UP000184609"/>
    </source>
</evidence>
<accession>A0A1M7ZG06</accession>
<sequence>MLHSFFSEMKKQDQQLEIPEFPETKVKAINWWLPSGIAASFLVGCFWFFQLSQAPEAPAEVIIISLEQGENNEQQIIIEEKAFIDTWESTTSSLLTDF</sequence>
<organism evidence="1 2">
    <name type="scientific">Algoriphagus zhangzhouensis</name>
    <dbReference type="NCBI Taxonomy" id="1073327"/>
    <lineage>
        <taxon>Bacteria</taxon>
        <taxon>Pseudomonadati</taxon>
        <taxon>Bacteroidota</taxon>
        <taxon>Cytophagia</taxon>
        <taxon>Cytophagales</taxon>
        <taxon>Cyclobacteriaceae</taxon>
        <taxon>Algoriphagus</taxon>
    </lineage>
</organism>
<evidence type="ECO:0000313" key="1">
    <source>
        <dbReference type="EMBL" id="SHO63772.1"/>
    </source>
</evidence>
<dbReference type="STRING" id="1073327.SAMN04488108_2934"/>
<dbReference type="AlphaFoldDB" id="A0A1M7ZG06"/>
<name>A0A1M7ZG06_9BACT</name>